<accession>A0A0P1E139</accession>
<dbReference type="EMBL" id="CYPS01000008">
    <property type="protein sequence ID" value="CUH41544.1"/>
    <property type="molecule type" value="Genomic_DNA"/>
</dbReference>
<dbReference type="AlphaFoldDB" id="A0A0P1E139"/>
<evidence type="ECO:0000313" key="1">
    <source>
        <dbReference type="EMBL" id="CUH41544.1"/>
    </source>
</evidence>
<proteinExistence type="predicted"/>
<gene>
    <name evidence="1" type="ORF">RUM4293_00418</name>
</gene>
<evidence type="ECO:0000313" key="2">
    <source>
        <dbReference type="Proteomes" id="UP000050786"/>
    </source>
</evidence>
<dbReference type="Proteomes" id="UP000050786">
    <property type="component" value="Unassembled WGS sequence"/>
</dbReference>
<keyword evidence="2" id="KW-1185">Reference proteome</keyword>
<organism evidence="1 2">
    <name type="scientific">Ruegeria atlantica</name>
    <dbReference type="NCBI Taxonomy" id="81569"/>
    <lineage>
        <taxon>Bacteria</taxon>
        <taxon>Pseudomonadati</taxon>
        <taxon>Pseudomonadota</taxon>
        <taxon>Alphaproteobacteria</taxon>
        <taxon>Rhodobacterales</taxon>
        <taxon>Roseobacteraceae</taxon>
        <taxon>Ruegeria</taxon>
    </lineage>
</organism>
<name>A0A0P1E139_9RHOB</name>
<protein>
    <submittedName>
        <fullName evidence="1">Uncharacterized protein</fullName>
    </submittedName>
</protein>
<reference evidence="2" key="1">
    <citation type="submission" date="2015-09" db="EMBL/GenBank/DDBJ databases">
        <authorList>
            <person name="Rodrigo-Torres L."/>
            <person name="Arahal D.R."/>
        </authorList>
    </citation>
    <scope>NUCLEOTIDE SEQUENCE [LARGE SCALE GENOMIC DNA]</scope>
    <source>
        <strain evidence="2">CECT 4293</strain>
    </source>
</reference>
<sequence>MTRRCQSIGLLLWSFFVSVGLKDASADEQSGDEEVLLAAGGKWFAQGISWTEYNGHWRVRTIATLVDISEVPLQFGIALTTLDFPSEKCPANCRSQLPWLLLE</sequence>